<evidence type="ECO:0000313" key="11">
    <source>
        <dbReference type="Proteomes" id="UP000256970"/>
    </source>
</evidence>
<keyword evidence="9" id="KW-0175">Coiled coil</keyword>
<sequence>MEHLRDTQQQQQAILNYIRLGAVSCRLSGTREQLSYHSEAKHALSQDGREQLLSHILEMEAPDMMHSSSCDGSQRSNGRLSWSNDFQLLPLSKGHRNFCHSSRESSEQQQQVVAARGFARGEVLGFVLGCMMPASDAEQLLLSAASPEEALQVTRLSFSFELAGESKQQQQQQQQQRVAAGGGSGSERRCVSVVAAGFLNGNPLAQVLDYRQLGPYCQVLGPGAGSPNAALLPVSHNRTGKVYLAVVAVCDITAGTEVTFDCGTASYASRIDAVLRCCLSSNQQQLLQIKQRLEQQEEKLKAIKTTAEHQQQQMKVADAQGLPVCPVPAGNDVPAGKLHKSLMSQLLAALATCRKLPASSAQRSELDKLLQQAVTLAHEAVGLWPSAAATVQQQQQAGSGLAVRAVAAAGQKQEAAAAAESSALSGASSTPSAPRTPTFAGFLEVAAAADNNNKQQHTHQGPAAAVAGRHGIHLTSFGSAGSCESVSAAGMRPSRWSHSISAAVEVPPAWQQQGDGQEAGCGDDAIEEGGEVCAGSVQANVQPLVRQLISQHKYMQRLAANAIMNMAYDCADSRGVIAEAGAIPPLVAMLKLPSRSCQAAASGALSNLCIENMPNQAAIAALGGIQLLTGLLSSKSGAVQRSAARALNNLAWDIDNRAVIAAAGGIPSLVRLLASSCADVQEHAAAALMNMARDIIYGIPVAIAAAGGIPALVSLLRLDCSAEVQDSAAGALMNLAYSTPSNRAAIHAAGGIGPLVALLSSSSPFVRRSAAGALKNCSRESEENQAAIVAAGGIPLLVALLKGDRDDARFEAGGALWNLVHNSGEHLAELAAAGGVPDLAALMSDQPQ</sequence>
<keyword evidence="6" id="KW-0449">Lipoprotein</keyword>
<evidence type="ECO:0000256" key="7">
    <source>
        <dbReference type="ARBA" id="ARBA00026209"/>
    </source>
</evidence>
<dbReference type="InterPro" id="IPR011989">
    <property type="entry name" value="ARM-like"/>
</dbReference>
<keyword evidence="11" id="KW-1185">Reference proteome</keyword>
<evidence type="ECO:0000256" key="1">
    <source>
        <dbReference type="ARBA" id="ARBA00004592"/>
    </source>
</evidence>
<evidence type="ECO:0000256" key="4">
    <source>
        <dbReference type="ARBA" id="ARBA00022737"/>
    </source>
</evidence>
<feature type="repeat" description="ARM" evidence="8">
    <location>
        <begin position="792"/>
        <end position="834"/>
    </location>
</feature>
<keyword evidence="5" id="KW-0472">Membrane</keyword>
<dbReference type="SMART" id="SM00185">
    <property type="entry name" value="ARM"/>
    <property type="match status" value="7"/>
</dbReference>
<dbReference type="Pfam" id="PF00514">
    <property type="entry name" value="Arm"/>
    <property type="match status" value="5"/>
</dbReference>
<reference evidence="10 11" key="1">
    <citation type="submission" date="2016-10" db="EMBL/GenBank/DDBJ databases">
        <authorList>
            <person name="Cai Z."/>
        </authorList>
    </citation>
    <scope>NUCLEOTIDE SEQUENCE [LARGE SCALE GENOMIC DNA]</scope>
</reference>
<dbReference type="InterPro" id="IPR045156">
    <property type="entry name" value="Vac8"/>
</dbReference>
<dbReference type="SUPFAM" id="SSF48371">
    <property type="entry name" value="ARM repeat"/>
    <property type="match status" value="1"/>
</dbReference>
<evidence type="ECO:0000313" key="10">
    <source>
        <dbReference type="EMBL" id="SZX62054.1"/>
    </source>
</evidence>
<dbReference type="Proteomes" id="UP000256970">
    <property type="component" value="Unassembled WGS sequence"/>
</dbReference>
<gene>
    <name evidence="10" type="ORF">BQ4739_LOCUS2597</name>
</gene>
<feature type="repeat" description="ARM" evidence="8">
    <location>
        <begin position="623"/>
        <end position="665"/>
    </location>
</feature>
<feature type="repeat" description="ARM" evidence="8">
    <location>
        <begin position="581"/>
        <end position="623"/>
    </location>
</feature>
<dbReference type="PANTHER" id="PTHR47249">
    <property type="entry name" value="VACUOLAR PROTEIN 8"/>
    <property type="match status" value="1"/>
</dbReference>
<dbReference type="InterPro" id="IPR000225">
    <property type="entry name" value="Armadillo"/>
</dbReference>
<evidence type="ECO:0000256" key="3">
    <source>
        <dbReference type="ARBA" id="ARBA00022554"/>
    </source>
</evidence>
<feature type="repeat" description="ARM" evidence="8">
    <location>
        <begin position="750"/>
        <end position="792"/>
    </location>
</feature>
<dbReference type="PROSITE" id="PS50176">
    <property type="entry name" value="ARM_REPEAT"/>
    <property type="match status" value="6"/>
</dbReference>
<evidence type="ECO:0000256" key="8">
    <source>
        <dbReference type="PROSITE-ProRule" id="PRU00259"/>
    </source>
</evidence>
<dbReference type="GO" id="GO:0005774">
    <property type="term" value="C:vacuolar membrane"/>
    <property type="evidence" value="ECO:0007669"/>
    <property type="project" value="UniProtKB-SubCell"/>
</dbReference>
<evidence type="ECO:0000256" key="5">
    <source>
        <dbReference type="ARBA" id="ARBA00023136"/>
    </source>
</evidence>
<feature type="repeat" description="ARM" evidence="8">
    <location>
        <begin position="664"/>
        <end position="692"/>
    </location>
</feature>
<dbReference type="AlphaFoldDB" id="A0A383VBQ7"/>
<dbReference type="SUPFAM" id="SSF82199">
    <property type="entry name" value="SET domain"/>
    <property type="match status" value="1"/>
</dbReference>
<dbReference type="GO" id="GO:0071562">
    <property type="term" value="P:nucleus-vacuole junction assembly"/>
    <property type="evidence" value="ECO:0007669"/>
    <property type="project" value="InterPro"/>
</dbReference>
<name>A0A383VBQ7_TETOB</name>
<comment type="subcellular location">
    <subcellularLocation>
        <location evidence="1">Vacuole membrane</location>
        <topology evidence="1">Lipid-anchor</topology>
    </subcellularLocation>
</comment>
<keyword evidence="4" id="KW-0677">Repeat</keyword>
<dbReference type="InterPro" id="IPR046341">
    <property type="entry name" value="SET_dom_sf"/>
</dbReference>
<accession>A0A383VBQ7</accession>
<protein>
    <recommendedName>
        <fullName evidence="7">Vacuolar protein 8</fullName>
    </recommendedName>
</protein>
<organism evidence="10 11">
    <name type="scientific">Tetradesmus obliquus</name>
    <name type="common">Green alga</name>
    <name type="synonym">Acutodesmus obliquus</name>
    <dbReference type="NCBI Taxonomy" id="3088"/>
    <lineage>
        <taxon>Eukaryota</taxon>
        <taxon>Viridiplantae</taxon>
        <taxon>Chlorophyta</taxon>
        <taxon>core chlorophytes</taxon>
        <taxon>Chlorophyceae</taxon>
        <taxon>CS clade</taxon>
        <taxon>Sphaeropleales</taxon>
        <taxon>Scenedesmaceae</taxon>
        <taxon>Tetradesmus</taxon>
    </lineage>
</organism>
<proteinExistence type="inferred from homology"/>
<feature type="coiled-coil region" evidence="9">
    <location>
        <begin position="279"/>
        <end position="313"/>
    </location>
</feature>
<evidence type="ECO:0000256" key="6">
    <source>
        <dbReference type="ARBA" id="ARBA00023288"/>
    </source>
</evidence>
<dbReference type="EMBL" id="FNXT01000197">
    <property type="protein sequence ID" value="SZX62054.1"/>
    <property type="molecule type" value="Genomic_DNA"/>
</dbReference>
<dbReference type="GO" id="GO:0043495">
    <property type="term" value="F:protein-membrane adaptor activity"/>
    <property type="evidence" value="ECO:0007669"/>
    <property type="project" value="InterPro"/>
</dbReference>
<dbReference type="PANTHER" id="PTHR47249:SF1">
    <property type="entry name" value="VACUOLAR PROTEIN 8"/>
    <property type="match status" value="1"/>
</dbReference>
<feature type="repeat" description="ARM" evidence="8">
    <location>
        <begin position="707"/>
        <end position="750"/>
    </location>
</feature>
<comment type="similarity">
    <text evidence="2">Belongs to the beta-catenin family.</text>
</comment>
<dbReference type="InterPro" id="IPR016024">
    <property type="entry name" value="ARM-type_fold"/>
</dbReference>
<evidence type="ECO:0000256" key="9">
    <source>
        <dbReference type="SAM" id="Coils"/>
    </source>
</evidence>
<keyword evidence="3" id="KW-0926">Vacuole</keyword>
<dbReference type="Gene3D" id="1.25.10.10">
    <property type="entry name" value="Leucine-rich Repeat Variant"/>
    <property type="match status" value="2"/>
</dbReference>
<evidence type="ECO:0000256" key="2">
    <source>
        <dbReference type="ARBA" id="ARBA00005462"/>
    </source>
</evidence>